<dbReference type="EMBL" id="LFJN01000019">
    <property type="protein sequence ID" value="KPI38282.1"/>
    <property type="molecule type" value="Genomic_DNA"/>
</dbReference>
<evidence type="ECO:0000313" key="2">
    <source>
        <dbReference type="EMBL" id="KPI38282.1"/>
    </source>
</evidence>
<dbReference type="SUPFAM" id="SSF56784">
    <property type="entry name" value="HAD-like"/>
    <property type="match status" value="1"/>
</dbReference>
<dbReference type="InterPro" id="IPR036412">
    <property type="entry name" value="HAD-like_sf"/>
</dbReference>
<keyword evidence="3" id="KW-1185">Reference proteome</keyword>
<evidence type="ECO:0000256" key="1">
    <source>
        <dbReference type="ARBA" id="ARBA00022801"/>
    </source>
</evidence>
<dbReference type="RefSeq" id="XP_017998245.1">
    <property type="nucleotide sequence ID" value="XM_018141088.1"/>
</dbReference>
<reference evidence="2 3" key="1">
    <citation type="submission" date="2015-06" db="EMBL/GenBank/DDBJ databases">
        <title>Draft genome of the ant-associated black yeast Phialophora attae CBS 131958.</title>
        <authorList>
            <person name="Moreno L.F."/>
            <person name="Stielow B.J."/>
            <person name="de Hoog S."/>
            <person name="Vicente V.A."/>
            <person name="Weiss V.A."/>
            <person name="de Vries M."/>
            <person name="Cruz L.M."/>
            <person name="Souza E.M."/>
        </authorList>
    </citation>
    <scope>NUCLEOTIDE SEQUENCE [LARGE SCALE GENOMIC DNA]</scope>
    <source>
        <strain evidence="2 3">CBS 131958</strain>
    </source>
</reference>
<dbReference type="OrthoDB" id="444127at2759"/>
<dbReference type="Pfam" id="PF00702">
    <property type="entry name" value="Hydrolase"/>
    <property type="match status" value="1"/>
</dbReference>
<dbReference type="AlphaFoldDB" id="A0A0N1H6F3"/>
<dbReference type="GeneID" id="28732968"/>
<evidence type="ECO:0000313" key="3">
    <source>
        <dbReference type="Proteomes" id="UP000038010"/>
    </source>
</evidence>
<dbReference type="SFLD" id="SFLDG01129">
    <property type="entry name" value="C1.5:_HAD__Beta-PGM__Phosphata"/>
    <property type="match status" value="1"/>
</dbReference>
<dbReference type="GO" id="GO:0016787">
    <property type="term" value="F:hydrolase activity"/>
    <property type="evidence" value="ECO:0007669"/>
    <property type="project" value="UniProtKB-KW"/>
</dbReference>
<dbReference type="InterPro" id="IPR051540">
    <property type="entry name" value="S-2-haloacid_dehalogenase"/>
</dbReference>
<accession>A0A0N1H6F3</accession>
<dbReference type="VEuPathDB" id="FungiDB:AB675_12181"/>
<dbReference type="PANTHER" id="PTHR43316">
    <property type="entry name" value="HYDROLASE, HALOACID DELAHOGENASE-RELATED"/>
    <property type="match status" value="1"/>
</dbReference>
<dbReference type="Proteomes" id="UP000038010">
    <property type="component" value="Unassembled WGS sequence"/>
</dbReference>
<dbReference type="InterPro" id="IPR023214">
    <property type="entry name" value="HAD_sf"/>
</dbReference>
<gene>
    <name evidence="2" type="ORF">AB675_12181</name>
</gene>
<dbReference type="Gene3D" id="3.40.50.1000">
    <property type="entry name" value="HAD superfamily/HAD-like"/>
    <property type="match status" value="1"/>
</dbReference>
<protein>
    <recommendedName>
        <fullName evidence="4">(S)-2-haloacid dehalogenase 4A</fullName>
    </recommendedName>
</protein>
<dbReference type="SFLD" id="SFLDS00003">
    <property type="entry name" value="Haloacid_Dehalogenase"/>
    <property type="match status" value="1"/>
</dbReference>
<sequence>MATDLKETKGLFFDVYATLIDWEAGILPQLLELAPSPETPELKKQLFHAYHEYQKEIWASEPTLKYPLVLERVYARVAQDLGVSFSPDAQRAFGHSIGEWPAFPDTVKALERLAKHYKLFVLSNVDNESFERTRRGPLQNAHWDGIYTAETIGSYKPDPRNYEYVVEKAAKFGIEKSELLIVAQSLEFDHVMTKKLNFKPGVWIARGGSTMGGHREELEQEGLIDIAGAYDKLSDFADAVEKAFS</sequence>
<dbReference type="PANTHER" id="PTHR43316:SF9">
    <property type="entry name" value="ACID DEHALOGENASE, PUTATIVE (AFU_ORTHOLOGUE AFUA_6G14460)-RELATED"/>
    <property type="match status" value="1"/>
</dbReference>
<evidence type="ECO:0008006" key="4">
    <source>
        <dbReference type="Google" id="ProtNLM"/>
    </source>
</evidence>
<proteinExistence type="predicted"/>
<organism evidence="2 3">
    <name type="scientific">Cyphellophora attinorum</name>
    <dbReference type="NCBI Taxonomy" id="1664694"/>
    <lineage>
        <taxon>Eukaryota</taxon>
        <taxon>Fungi</taxon>
        <taxon>Dikarya</taxon>
        <taxon>Ascomycota</taxon>
        <taxon>Pezizomycotina</taxon>
        <taxon>Eurotiomycetes</taxon>
        <taxon>Chaetothyriomycetidae</taxon>
        <taxon>Chaetothyriales</taxon>
        <taxon>Cyphellophoraceae</taxon>
        <taxon>Cyphellophora</taxon>
    </lineage>
</organism>
<keyword evidence="1" id="KW-0378">Hydrolase</keyword>
<name>A0A0N1H6F3_9EURO</name>
<dbReference type="Gene3D" id="1.10.150.750">
    <property type="match status" value="1"/>
</dbReference>
<comment type="caution">
    <text evidence="2">The sequence shown here is derived from an EMBL/GenBank/DDBJ whole genome shotgun (WGS) entry which is preliminary data.</text>
</comment>